<dbReference type="EMBL" id="PITI01000789">
    <property type="protein sequence ID" value="TBU04261.1"/>
    <property type="molecule type" value="Genomic_DNA"/>
</dbReference>
<name>A0A4Q9LB53_9MICR</name>
<accession>A0A4Q9LB53</accession>
<evidence type="ECO:0000313" key="2">
    <source>
        <dbReference type="Proteomes" id="UP000291404"/>
    </source>
</evidence>
<organism evidence="1 2">
    <name type="scientific">Hamiltosporidium magnivora</name>
    <dbReference type="NCBI Taxonomy" id="148818"/>
    <lineage>
        <taxon>Eukaryota</taxon>
        <taxon>Fungi</taxon>
        <taxon>Fungi incertae sedis</taxon>
        <taxon>Microsporidia</taxon>
        <taxon>Dubosqiidae</taxon>
        <taxon>Hamiltosporidium</taxon>
    </lineage>
</organism>
<proteinExistence type="predicted"/>
<gene>
    <name evidence="1" type="ORF">CWI36_0789p0010</name>
</gene>
<dbReference type="VEuPathDB" id="MicrosporidiaDB:CWI36_0789p0010"/>
<sequence>MVVLSFIGYIIFLTYINLTFASIPFCISNDETNNPKNNITRNIYNHFRATPARNAHYFRKYEHPTEFYNEQFYQNQQARSFNMYTVHPNQVSQLTSNVYTGYVYYTPFQSSSNIRYAEGHKAFVPCIRTDRLLSDNEIVNCLFHRLNSLNYFRNFRDFLPLIEYHYTFKNIKNASAVILHSRILDNIRINEIQIKGFAKTTDEERLRIWSLFTEKYSKIKIIDFDSPLISFFPGIIMLKDFIYKLLTEQRLKERNIFNIFVGMKMIESLLFSTKEMISSFCNGNNSDKFSYGCCTTNIIIAHKRIFFTILKKILFKNFNLSKNFIISLRITEIGCVYLSNDKFYLNKAYKYHFLRALIDSIFFLDDVLMNTASIFYEKNVQNINLQTGYVDHKFFDFLELENFEMDPDLSLKFIKYYLILLQKEEFISSGNINKTVFKNVIENLAIEVDNVEKEYTNSCSIQPKEHINLLFKCLSIFNFIIKCGYNRNVHNSLYLEWISEISIF</sequence>
<keyword evidence="2" id="KW-1185">Reference proteome</keyword>
<comment type="caution">
    <text evidence="1">The sequence shown here is derived from an EMBL/GenBank/DDBJ whole genome shotgun (WGS) entry which is preliminary data.</text>
</comment>
<reference evidence="1 2" key="1">
    <citation type="submission" date="2017-12" db="EMBL/GenBank/DDBJ databases">
        <authorList>
            <person name="Pombert J.-F."/>
            <person name="Haag K.L."/>
            <person name="Ebert D."/>
        </authorList>
    </citation>
    <scope>NUCLEOTIDE SEQUENCE [LARGE SCALE GENOMIC DNA]</scope>
    <source>
        <strain evidence="1">BE-OM-2</strain>
    </source>
</reference>
<evidence type="ECO:0000313" key="1">
    <source>
        <dbReference type="EMBL" id="TBU04261.1"/>
    </source>
</evidence>
<protein>
    <submittedName>
        <fullName evidence="1">Uncharacterized protein</fullName>
    </submittedName>
</protein>
<dbReference type="VEuPathDB" id="MicrosporidiaDB:CWI39_0050p0010"/>
<dbReference type="Proteomes" id="UP000291404">
    <property type="component" value="Unassembled WGS sequence"/>
</dbReference>
<dbReference type="AlphaFoldDB" id="A0A4Q9LB53"/>